<evidence type="ECO:0000313" key="2">
    <source>
        <dbReference type="EMBL" id="PPE75120.1"/>
    </source>
</evidence>
<evidence type="ECO:0008006" key="4">
    <source>
        <dbReference type="Google" id="ProtNLM"/>
    </source>
</evidence>
<reference evidence="2 3" key="1">
    <citation type="submission" date="2018-02" db="EMBL/GenBank/DDBJ databases">
        <title>Genome sequencing of Solimonas sp. HR-BB.</title>
        <authorList>
            <person name="Lee Y."/>
            <person name="Jeon C.O."/>
        </authorList>
    </citation>
    <scope>NUCLEOTIDE SEQUENCE [LARGE SCALE GENOMIC DNA]</scope>
    <source>
        <strain evidence="2 3">HR-BB</strain>
    </source>
</reference>
<organism evidence="2 3">
    <name type="scientific">Solimonas fluminis</name>
    <dbReference type="NCBI Taxonomy" id="2086571"/>
    <lineage>
        <taxon>Bacteria</taxon>
        <taxon>Pseudomonadati</taxon>
        <taxon>Pseudomonadota</taxon>
        <taxon>Gammaproteobacteria</taxon>
        <taxon>Nevskiales</taxon>
        <taxon>Nevskiaceae</taxon>
        <taxon>Solimonas</taxon>
    </lineage>
</organism>
<dbReference type="Proteomes" id="UP000238220">
    <property type="component" value="Unassembled WGS sequence"/>
</dbReference>
<dbReference type="EMBL" id="PSNW01000002">
    <property type="protein sequence ID" value="PPE75120.1"/>
    <property type="molecule type" value="Genomic_DNA"/>
</dbReference>
<evidence type="ECO:0000313" key="3">
    <source>
        <dbReference type="Proteomes" id="UP000238220"/>
    </source>
</evidence>
<dbReference type="AlphaFoldDB" id="A0A2S5TJF1"/>
<dbReference type="RefSeq" id="WP_104229346.1">
    <property type="nucleotide sequence ID" value="NZ_PSNW01000002.1"/>
</dbReference>
<proteinExistence type="predicted"/>
<dbReference type="OrthoDB" id="7066788at2"/>
<evidence type="ECO:0000256" key="1">
    <source>
        <dbReference type="SAM" id="SignalP"/>
    </source>
</evidence>
<feature type="signal peptide" evidence="1">
    <location>
        <begin position="1"/>
        <end position="16"/>
    </location>
</feature>
<keyword evidence="1" id="KW-0732">Signal</keyword>
<gene>
    <name evidence="2" type="ORF">C3942_05440</name>
</gene>
<protein>
    <recommendedName>
        <fullName evidence="4">Lipoprotein SmpA/OmlA domain-containing protein</fullName>
    </recommendedName>
</protein>
<sequence>MNKTVIAMLFAALAGAAACSHDPPRNPEMDRWFGRPASELVKVWGPPRSIVKLEERRLEYKYPRPDMGESCVHFWLMNRQGYVIGHRQDGRCG</sequence>
<feature type="chain" id="PRO_5015410264" description="Lipoprotein SmpA/OmlA domain-containing protein" evidence="1">
    <location>
        <begin position="17"/>
        <end position="93"/>
    </location>
</feature>
<keyword evidence="3" id="KW-1185">Reference proteome</keyword>
<name>A0A2S5TJF1_9GAMM</name>
<accession>A0A2S5TJF1</accession>
<comment type="caution">
    <text evidence="2">The sequence shown here is derived from an EMBL/GenBank/DDBJ whole genome shotgun (WGS) entry which is preliminary data.</text>
</comment>
<dbReference type="PROSITE" id="PS51257">
    <property type="entry name" value="PROKAR_LIPOPROTEIN"/>
    <property type="match status" value="1"/>
</dbReference>